<dbReference type="Proteomes" id="UP000596145">
    <property type="component" value="Chromosome"/>
</dbReference>
<protein>
    <submittedName>
        <fullName evidence="2">HNH endonuclease</fullName>
    </submittedName>
</protein>
<organism evidence="2 3">
    <name type="scientific">Corynebacterium glucuronolyticum</name>
    <dbReference type="NCBI Taxonomy" id="39791"/>
    <lineage>
        <taxon>Bacteria</taxon>
        <taxon>Bacillati</taxon>
        <taxon>Actinomycetota</taxon>
        <taxon>Actinomycetes</taxon>
        <taxon>Mycobacteriales</taxon>
        <taxon>Corynebacteriaceae</taxon>
        <taxon>Corynebacterium</taxon>
    </lineage>
</organism>
<dbReference type="GO" id="GO:0008270">
    <property type="term" value="F:zinc ion binding"/>
    <property type="evidence" value="ECO:0007669"/>
    <property type="project" value="InterPro"/>
</dbReference>
<accession>A0A7T4EFG1</accession>
<gene>
    <name evidence="2" type="ORF">I6I10_13090</name>
</gene>
<feature type="domain" description="HNH nuclease" evidence="1">
    <location>
        <begin position="267"/>
        <end position="317"/>
    </location>
</feature>
<dbReference type="GO" id="GO:0004519">
    <property type="term" value="F:endonuclease activity"/>
    <property type="evidence" value="ECO:0007669"/>
    <property type="project" value="UniProtKB-KW"/>
</dbReference>
<keyword evidence="2" id="KW-0378">Hydrolase</keyword>
<evidence type="ECO:0000259" key="1">
    <source>
        <dbReference type="SMART" id="SM00507"/>
    </source>
</evidence>
<proteinExistence type="predicted"/>
<keyword evidence="2" id="KW-0540">Nuclease</keyword>
<dbReference type="InterPro" id="IPR003615">
    <property type="entry name" value="HNH_nuc"/>
</dbReference>
<evidence type="ECO:0000313" key="3">
    <source>
        <dbReference type="Proteomes" id="UP000596145"/>
    </source>
</evidence>
<dbReference type="CDD" id="cd00085">
    <property type="entry name" value="HNHc"/>
    <property type="match status" value="1"/>
</dbReference>
<dbReference type="GO" id="GO:0003676">
    <property type="term" value="F:nucleic acid binding"/>
    <property type="evidence" value="ECO:0007669"/>
    <property type="project" value="InterPro"/>
</dbReference>
<dbReference type="EMBL" id="CP066007">
    <property type="protein sequence ID" value="QQB46347.1"/>
    <property type="molecule type" value="Genomic_DNA"/>
</dbReference>
<dbReference type="InterPro" id="IPR002711">
    <property type="entry name" value="HNH"/>
</dbReference>
<name>A0A7T4EFG1_9CORY</name>
<dbReference type="GeneID" id="92759359"/>
<evidence type="ECO:0000313" key="2">
    <source>
        <dbReference type="EMBL" id="QQB46347.1"/>
    </source>
</evidence>
<dbReference type="Pfam" id="PF01844">
    <property type="entry name" value="HNH"/>
    <property type="match status" value="1"/>
</dbReference>
<sequence>MTALTDCASLLSQAMVIAGEAFGMSKKALVRLGYDPTTAHDIKNLAGIYFGRASAPRKQELAREKATVAGCSFASLKAIERFVVKLPKKHAWTIREALVPYGRDITTINAEGARLIQELSTHRADNPDKKLTYRAIKNSTFATLTLTAESSRVKQIYDRAKATDKTCPADGLVKLALSESDGSLPTVGKPLFVLPFTMDFMGYTEEERNKFVFSATNGATITGKEIVEAELEKEGIIALVSPLAPENFGLYSFEMTEESRFADVLEFINQSIRNPVCPHPGCSTPASECQVHHIWPVKLGGKTVSSNLMLLCKFFNGRNDDDPDTPMYGRMVRIDGLEYWKPAFGGPLQLNMHPCAQGGAVRLARMQLGMPIDPSPPG</sequence>
<dbReference type="SMART" id="SM00507">
    <property type="entry name" value="HNHc"/>
    <property type="match status" value="1"/>
</dbReference>
<dbReference type="AlphaFoldDB" id="A0A7T4EFG1"/>
<dbReference type="Gene3D" id="1.10.30.50">
    <property type="match status" value="1"/>
</dbReference>
<dbReference type="RefSeq" id="WP_198481438.1">
    <property type="nucleotide sequence ID" value="NZ_CP066007.1"/>
</dbReference>
<keyword evidence="2" id="KW-0255">Endonuclease</keyword>
<reference evidence="2 3" key="1">
    <citation type="submission" date="2020-12" db="EMBL/GenBank/DDBJ databases">
        <title>FDA dAtabase for Regulatory Grade micrObial Sequences (FDA-ARGOS): Supporting development and validation of Infectious Disease Dx tests.</title>
        <authorList>
            <person name="Sproer C."/>
            <person name="Gronow S."/>
            <person name="Severitt S."/>
            <person name="Schroder I."/>
            <person name="Tallon L."/>
            <person name="Sadzewicz L."/>
            <person name="Zhao X."/>
            <person name="Boylan J."/>
            <person name="Ott S."/>
            <person name="Bowen H."/>
            <person name="Vavikolanu K."/>
            <person name="Mehta A."/>
            <person name="Aluvathingal J."/>
            <person name="Nadendla S."/>
            <person name="Lowell S."/>
            <person name="Myers T."/>
            <person name="Yan Y."/>
            <person name="Sichtig H."/>
        </authorList>
    </citation>
    <scope>NUCLEOTIDE SEQUENCE [LARGE SCALE GENOMIC DNA]</scope>
    <source>
        <strain evidence="2 3">FDAARGOS_1053</strain>
    </source>
</reference>